<dbReference type="InterPro" id="IPR005119">
    <property type="entry name" value="LysR_subst-bd"/>
</dbReference>
<gene>
    <name evidence="6" type="ORF">EAH76_20500</name>
</gene>
<accession>A0A502FG57</accession>
<dbReference type="InterPro" id="IPR000847">
    <property type="entry name" value="LysR_HTH_N"/>
</dbReference>
<dbReference type="Gene3D" id="3.40.190.10">
    <property type="entry name" value="Periplasmic binding protein-like II"/>
    <property type="match status" value="2"/>
</dbReference>
<dbReference type="SUPFAM" id="SSF46785">
    <property type="entry name" value="Winged helix' DNA-binding domain"/>
    <property type="match status" value="1"/>
</dbReference>
<dbReference type="PANTHER" id="PTHR30419:SF8">
    <property type="entry name" value="NITROGEN ASSIMILATION TRANSCRIPTIONAL ACTIVATOR-RELATED"/>
    <property type="match status" value="1"/>
</dbReference>
<dbReference type="PRINTS" id="PR00039">
    <property type="entry name" value="HTHLYSR"/>
</dbReference>
<dbReference type="GO" id="GO:0003700">
    <property type="term" value="F:DNA-binding transcription factor activity"/>
    <property type="evidence" value="ECO:0007669"/>
    <property type="project" value="InterPro"/>
</dbReference>
<dbReference type="Pfam" id="PF03466">
    <property type="entry name" value="LysR_substrate"/>
    <property type="match status" value="1"/>
</dbReference>
<dbReference type="GO" id="GO:0003677">
    <property type="term" value="F:DNA binding"/>
    <property type="evidence" value="ECO:0007669"/>
    <property type="project" value="UniProtKB-KW"/>
</dbReference>
<comment type="caution">
    <text evidence="6">The sequence shown here is derived from an EMBL/GenBank/DDBJ whole genome shotgun (WGS) entry which is preliminary data.</text>
</comment>
<dbReference type="AlphaFoldDB" id="A0A502FG57"/>
<evidence type="ECO:0000259" key="5">
    <source>
        <dbReference type="PROSITE" id="PS50931"/>
    </source>
</evidence>
<keyword evidence="4" id="KW-0804">Transcription</keyword>
<dbReference type="Gene3D" id="1.10.10.10">
    <property type="entry name" value="Winged helix-like DNA-binding domain superfamily/Winged helix DNA-binding domain"/>
    <property type="match status" value="1"/>
</dbReference>
<evidence type="ECO:0000313" key="7">
    <source>
        <dbReference type="Proteomes" id="UP000319931"/>
    </source>
</evidence>
<dbReference type="SUPFAM" id="SSF53850">
    <property type="entry name" value="Periplasmic binding protein-like II"/>
    <property type="match status" value="1"/>
</dbReference>
<evidence type="ECO:0000256" key="4">
    <source>
        <dbReference type="ARBA" id="ARBA00023163"/>
    </source>
</evidence>
<dbReference type="GO" id="GO:0005829">
    <property type="term" value="C:cytosol"/>
    <property type="evidence" value="ECO:0007669"/>
    <property type="project" value="TreeGrafter"/>
</dbReference>
<dbReference type="RefSeq" id="WP_140852145.1">
    <property type="nucleotide sequence ID" value="NZ_RCZC01000009.1"/>
</dbReference>
<name>A0A502FG57_9SPHN</name>
<keyword evidence="3" id="KW-0238">DNA-binding</keyword>
<dbReference type="Proteomes" id="UP000319931">
    <property type="component" value="Unassembled WGS sequence"/>
</dbReference>
<dbReference type="PANTHER" id="PTHR30419">
    <property type="entry name" value="HTH-TYPE TRANSCRIPTIONAL REGULATOR YBHD"/>
    <property type="match status" value="1"/>
</dbReference>
<evidence type="ECO:0000313" key="6">
    <source>
        <dbReference type="EMBL" id="TPG48212.1"/>
    </source>
</evidence>
<dbReference type="InterPro" id="IPR036390">
    <property type="entry name" value="WH_DNA-bd_sf"/>
</dbReference>
<comment type="similarity">
    <text evidence="1">Belongs to the LysR transcriptional regulatory family.</text>
</comment>
<dbReference type="OrthoDB" id="9806538at2"/>
<protein>
    <submittedName>
        <fullName evidence="6">LysR family transcriptional regulator</fullName>
    </submittedName>
</protein>
<dbReference type="InterPro" id="IPR036388">
    <property type="entry name" value="WH-like_DNA-bd_sf"/>
</dbReference>
<sequence length="316" mass="34927">MTRYLEQRLKIRHLRVIDALEEHKSLLRASQALRVSQPALSRTLQEVEEIVGGELFERHPRGVRPNAMGLLIASRARTLLHTIREMETDLDAMRDGQKRSIRVGVLPVAAHGLLPAVLAHANSEAAHLSFEVIEGRNDQLTPALLSGEIDVVLGRLYPPELPDELTRRVLYHEPISLIARADHPLFERATLTPADIQRYPIILPAVATRMERDVSDLLATIDLQPDRSIQSSSVGFMRELLLSGNFVSAIPRILVAGDLARDTLRILPIALPPGERPAGMIYRGALSEAGTLLLSEVAGELARLAESDIVEIAERN</sequence>
<dbReference type="EMBL" id="RCZC01000009">
    <property type="protein sequence ID" value="TPG48212.1"/>
    <property type="molecule type" value="Genomic_DNA"/>
</dbReference>
<dbReference type="PROSITE" id="PS50931">
    <property type="entry name" value="HTH_LYSR"/>
    <property type="match status" value="1"/>
</dbReference>
<dbReference type="Pfam" id="PF00126">
    <property type="entry name" value="HTH_1"/>
    <property type="match status" value="1"/>
</dbReference>
<dbReference type="InterPro" id="IPR050950">
    <property type="entry name" value="HTH-type_LysR_regulators"/>
</dbReference>
<feature type="domain" description="HTH lysR-type" evidence="5">
    <location>
        <begin position="9"/>
        <end position="66"/>
    </location>
</feature>
<evidence type="ECO:0000256" key="2">
    <source>
        <dbReference type="ARBA" id="ARBA00023015"/>
    </source>
</evidence>
<keyword evidence="2" id="KW-0805">Transcription regulation</keyword>
<evidence type="ECO:0000256" key="3">
    <source>
        <dbReference type="ARBA" id="ARBA00023125"/>
    </source>
</evidence>
<proteinExistence type="inferred from homology"/>
<evidence type="ECO:0000256" key="1">
    <source>
        <dbReference type="ARBA" id="ARBA00009437"/>
    </source>
</evidence>
<keyword evidence="7" id="KW-1185">Reference proteome</keyword>
<reference evidence="6 7" key="1">
    <citation type="journal article" date="2019" name="Environ. Microbiol.">
        <title>Species interactions and distinct microbial communities in high Arctic permafrost affected cryosols are associated with the CH4 and CO2 gas fluxes.</title>
        <authorList>
            <person name="Altshuler I."/>
            <person name="Hamel J."/>
            <person name="Turney S."/>
            <person name="Magnuson E."/>
            <person name="Levesque R."/>
            <person name="Greer C."/>
            <person name="Whyte L.G."/>
        </authorList>
    </citation>
    <scope>NUCLEOTIDE SEQUENCE [LARGE SCALE GENOMIC DNA]</scope>
    <source>
        <strain evidence="6 7">E6.1</strain>
    </source>
</reference>
<organism evidence="6 7">
    <name type="scientific">Sphingomonas glacialis</name>
    <dbReference type="NCBI Taxonomy" id="658225"/>
    <lineage>
        <taxon>Bacteria</taxon>
        <taxon>Pseudomonadati</taxon>
        <taxon>Pseudomonadota</taxon>
        <taxon>Alphaproteobacteria</taxon>
        <taxon>Sphingomonadales</taxon>
        <taxon>Sphingomonadaceae</taxon>
        <taxon>Sphingomonas</taxon>
    </lineage>
</organism>